<reference evidence="2 3" key="1">
    <citation type="submission" date="2017-01" db="EMBL/GenBank/DDBJ databases">
        <authorList>
            <consortium name="Urmite Genomes"/>
        </authorList>
    </citation>
    <scope>NUCLEOTIDE SEQUENCE [LARGE SCALE GENOMIC DNA]</scope>
    <source>
        <strain evidence="2 3">AB57</strain>
    </source>
</reference>
<name>A0A2U3P015_9MYCO</name>
<gene>
    <name evidence="2" type="ORF">MRAB57_4933</name>
</gene>
<evidence type="ECO:0000259" key="1">
    <source>
        <dbReference type="Pfam" id="PF05050"/>
    </source>
</evidence>
<dbReference type="OrthoDB" id="4703964at2"/>
<dbReference type="InterPro" id="IPR006342">
    <property type="entry name" value="FkbM_mtfrase"/>
</dbReference>
<keyword evidence="3" id="KW-1185">Reference proteome</keyword>
<protein>
    <recommendedName>
        <fullName evidence="1">Methyltransferase FkbM domain-containing protein</fullName>
    </recommendedName>
</protein>
<dbReference type="Gene3D" id="3.40.50.150">
    <property type="entry name" value="Vaccinia Virus protein VP39"/>
    <property type="match status" value="1"/>
</dbReference>
<evidence type="ECO:0000313" key="3">
    <source>
        <dbReference type="Proteomes" id="UP000240988"/>
    </source>
</evidence>
<organism evidence="2 3">
    <name type="scientific">Mycobacterium rhizamassiliense</name>
    <dbReference type="NCBI Taxonomy" id="1841860"/>
    <lineage>
        <taxon>Bacteria</taxon>
        <taxon>Bacillati</taxon>
        <taxon>Actinomycetota</taxon>
        <taxon>Actinomycetes</taxon>
        <taxon>Mycobacteriales</taxon>
        <taxon>Mycobacteriaceae</taxon>
        <taxon>Mycobacterium</taxon>
    </lineage>
</organism>
<dbReference type="PANTHER" id="PTHR34203">
    <property type="entry name" value="METHYLTRANSFERASE, FKBM FAMILY PROTEIN"/>
    <property type="match status" value="1"/>
</dbReference>
<dbReference type="SUPFAM" id="SSF53335">
    <property type="entry name" value="S-adenosyl-L-methionine-dependent methyltransferases"/>
    <property type="match status" value="1"/>
</dbReference>
<dbReference type="Pfam" id="PF05050">
    <property type="entry name" value="Methyltransf_21"/>
    <property type="match status" value="1"/>
</dbReference>
<dbReference type="STRING" id="1841860.GCA_900157375_04936"/>
<dbReference type="PANTHER" id="PTHR34203:SF15">
    <property type="entry name" value="SLL1173 PROTEIN"/>
    <property type="match status" value="1"/>
</dbReference>
<dbReference type="EMBL" id="FUFA01000005">
    <property type="protein sequence ID" value="SPM37090.1"/>
    <property type="molecule type" value="Genomic_DNA"/>
</dbReference>
<dbReference type="NCBIfam" id="TIGR01444">
    <property type="entry name" value="fkbM_fam"/>
    <property type="match status" value="1"/>
</dbReference>
<sequence>MSLLDHEEVIPAVNPAPPQRLADGIRRWMTVPRNVSRSLRRFLPGGLTPWHWRGFQVTLEPGSMIARVARVTGGFEDSEIDIASALCGALYPGRCVVDVGANVGLHSLAWSRVAQVVALEPAPETFSRLVANVEANGLQDRIRTLRIAAGDSAGDVDFFVARDSGFSSLKDTHHAPIRERITVPCTTLDALAAELPGPVGLLKIDVEGLERTVIAGADQLLRRDRPVLMVEIFGCYDSNPDPEGTVEDILAYGYDAFVYASGSPMINRNALEDSGLIPYEKHLDYRYNYFFVPRPIG</sequence>
<accession>A0A2U3P015</accession>
<dbReference type="InterPro" id="IPR029063">
    <property type="entry name" value="SAM-dependent_MTases_sf"/>
</dbReference>
<proteinExistence type="predicted"/>
<dbReference type="InterPro" id="IPR052514">
    <property type="entry name" value="SAM-dependent_MTase"/>
</dbReference>
<feature type="domain" description="Methyltransferase FkbM" evidence="1">
    <location>
        <begin position="98"/>
        <end position="233"/>
    </location>
</feature>
<dbReference type="AlphaFoldDB" id="A0A2U3P015"/>
<evidence type="ECO:0000313" key="2">
    <source>
        <dbReference type="EMBL" id="SPM37090.1"/>
    </source>
</evidence>
<dbReference type="Proteomes" id="UP000240988">
    <property type="component" value="Unassembled WGS sequence"/>
</dbReference>